<feature type="region of interest" description="Disordered" evidence="1">
    <location>
        <begin position="1"/>
        <end position="21"/>
    </location>
</feature>
<dbReference type="Proteomes" id="UP001287356">
    <property type="component" value="Unassembled WGS sequence"/>
</dbReference>
<comment type="caution">
    <text evidence="2">The sequence shown here is derived from an EMBL/GenBank/DDBJ whole genome shotgun (WGS) entry which is preliminary data.</text>
</comment>
<evidence type="ECO:0000313" key="3">
    <source>
        <dbReference type="Proteomes" id="UP001287356"/>
    </source>
</evidence>
<gene>
    <name evidence="2" type="ORF">B0T24DRAFT_204047</name>
</gene>
<reference evidence="2" key="1">
    <citation type="journal article" date="2023" name="Mol. Phylogenet. Evol.">
        <title>Genome-scale phylogeny and comparative genomics of the fungal order Sordariales.</title>
        <authorList>
            <person name="Hensen N."/>
            <person name="Bonometti L."/>
            <person name="Westerberg I."/>
            <person name="Brannstrom I.O."/>
            <person name="Guillou S."/>
            <person name="Cros-Aarteil S."/>
            <person name="Calhoun S."/>
            <person name="Haridas S."/>
            <person name="Kuo A."/>
            <person name="Mondo S."/>
            <person name="Pangilinan J."/>
            <person name="Riley R."/>
            <person name="LaButti K."/>
            <person name="Andreopoulos B."/>
            <person name="Lipzen A."/>
            <person name="Chen C."/>
            <person name="Yan M."/>
            <person name="Daum C."/>
            <person name="Ng V."/>
            <person name="Clum A."/>
            <person name="Steindorff A."/>
            <person name="Ohm R.A."/>
            <person name="Martin F."/>
            <person name="Silar P."/>
            <person name="Natvig D.O."/>
            <person name="Lalanne C."/>
            <person name="Gautier V."/>
            <person name="Ament-Velasquez S.L."/>
            <person name="Kruys A."/>
            <person name="Hutchinson M.I."/>
            <person name="Powell A.J."/>
            <person name="Barry K."/>
            <person name="Miller A.N."/>
            <person name="Grigoriev I.V."/>
            <person name="Debuchy R."/>
            <person name="Gladieux P."/>
            <person name="Hiltunen Thoren M."/>
            <person name="Johannesson H."/>
        </authorList>
    </citation>
    <scope>NUCLEOTIDE SEQUENCE</scope>
    <source>
        <strain evidence="2">CBS 958.72</strain>
    </source>
</reference>
<evidence type="ECO:0000256" key="1">
    <source>
        <dbReference type="SAM" id="MobiDB-lite"/>
    </source>
</evidence>
<accession>A0AAE0KF56</accession>
<proteinExistence type="predicted"/>
<sequence length="205" mass="22339">MKHPCAESRRAPARAVERKAKTRAYHPSELGVQWFGGPPCSDRPSGSFELGLCRVPQAGAGQSPSSLAVRCCGKEPAGATLQQHGACNRGVVRAKNGNLRCEGTQSSTPSSTDFHLLSIFIPSHPDAQLWDRYRTCICVLTYRLQLAPISHRLCSRRMADVRPCMQTAALVNGMLRLTREPQNMDATAVQTCLARPGPNPMRVST</sequence>
<organism evidence="2 3">
    <name type="scientific">Lasiosphaeria ovina</name>
    <dbReference type="NCBI Taxonomy" id="92902"/>
    <lineage>
        <taxon>Eukaryota</taxon>
        <taxon>Fungi</taxon>
        <taxon>Dikarya</taxon>
        <taxon>Ascomycota</taxon>
        <taxon>Pezizomycotina</taxon>
        <taxon>Sordariomycetes</taxon>
        <taxon>Sordariomycetidae</taxon>
        <taxon>Sordariales</taxon>
        <taxon>Lasiosphaeriaceae</taxon>
        <taxon>Lasiosphaeria</taxon>
    </lineage>
</organism>
<name>A0AAE0KF56_9PEZI</name>
<feature type="compositionally biased region" description="Basic and acidic residues" evidence="1">
    <location>
        <begin position="1"/>
        <end position="19"/>
    </location>
</feature>
<protein>
    <submittedName>
        <fullName evidence="2">Uncharacterized protein</fullName>
    </submittedName>
</protein>
<dbReference type="EMBL" id="JAULSN010000003">
    <property type="protein sequence ID" value="KAK3375603.1"/>
    <property type="molecule type" value="Genomic_DNA"/>
</dbReference>
<evidence type="ECO:0000313" key="2">
    <source>
        <dbReference type="EMBL" id="KAK3375603.1"/>
    </source>
</evidence>
<keyword evidence="3" id="KW-1185">Reference proteome</keyword>
<reference evidence="2" key="2">
    <citation type="submission" date="2023-06" db="EMBL/GenBank/DDBJ databases">
        <authorList>
            <consortium name="Lawrence Berkeley National Laboratory"/>
            <person name="Haridas S."/>
            <person name="Hensen N."/>
            <person name="Bonometti L."/>
            <person name="Westerberg I."/>
            <person name="Brannstrom I.O."/>
            <person name="Guillou S."/>
            <person name="Cros-Aarteil S."/>
            <person name="Calhoun S."/>
            <person name="Kuo A."/>
            <person name="Mondo S."/>
            <person name="Pangilinan J."/>
            <person name="Riley R."/>
            <person name="Labutti K."/>
            <person name="Andreopoulos B."/>
            <person name="Lipzen A."/>
            <person name="Chen C."/>
            <person name="Yanf M."/>
            <person name="Daum C."/>
            <person name="Ng V."/>
            <person name="Clum A."/>
            <person name="Steindorff A."/>
            <person name="Ohm R."/>
            <person name="Martin F."/>
            <person name="Silar P."/>
            <person name="Natvig D."/>
            <person name="Lalanne C."/>
            <person name="Gautier V."/>
            <person name="Ament-Velasquez S.L."/>
            <person name="Kruys A."/>
            <person name="Hutchinson M.I."/>
            <person name="Powell A.J."/>
            <person name="Barry K."/>
            <person name="Miller A.N."/>
            <person name="Grigoriev I.V."/>
            <person name="Debuchy R."/>
            <person name="Gladieux P."/>
            <person name="Thoren M.H."/>
            <person name="Johannesson H."/>
        </authorList>
    </citation>
    <scope>NUCLEOTIDE SEQUENCE</scope>
    <source>
        <strain evidence="2">CBS 958.72</strain>
    </source>
</reference>
<dbReference type="AlphaFoldDB" id="A0AAE0KF56"/>